<dbReference type="InterPro" id="IPR012312">
    <property type="entry name" value="Hemerythrin-like"/>
</dbReference>
<feature type="domain" description="Hemerythrin-like" evidence="1">
    <location>
        <begin position="4"/>
        <end position="92"/>
    </location>
</feature>
<dbReference type="Gene3D" id="1.20.120.520">
    <property type="entry name" value="nmb1532 protein domain like"/>
    <property type="match status" value="1"/>
</dbReference>
<organism evidence="2 3">
    <name type="scientific">Rhizobium fredii</name>
    <name type="common">Sinorhizobium fredii</name>
    <dbReference type="NCBI Taxonomy" id="380"/>
    <lineage>
        <taxon>Bacteria</taxon>
        <taxon>Pseudomonadati</taxon>
        <taxon>Pseudomonadota</taxon>
        <taxon>Alphaproteobacteria</taxon>
        <taxon>Hyphomicrobiales</taxon>
        <taxon>Rhizobiaceae</taxon>
        <taxon>Sinorhizobium/Ensifer group</taxon>
        <taxon>Sinorhizobium</taxon>
    </lineage>
</organism>
<dbReference type="Proteomes" id="UP000466694">
    <property type="component" value="Unassembled WGS sequence"/>
</dbReference>
<protein>
    <submittedName>
        <fullName evidence="2">Heavy metal translocating P-type ATPase</fullName>
    </submittedName>
</protein>
<name>A0A844A7V3_RHIFR</name>
<evidence type="ECO:0000259" key="1">
    <source>
        <dbReference type="Pfam" id="PF01814"/>
    </source>
</evidence>
<reference evidence="2 3" key="1">
    <citation type="journal article" date="2013" name="Genome Biol.">
        <title>Comparative genomics of the core and accessory genomes of 48 Sinorhizobium strains comprising five genospecies.</title>
        <authorList>
            <person name="Sugawara M."/>
            <person name="Epstein B."/>
            <person name="Badgley B.D."/>
            <person name="Unno T."/>
            <person name="Xu L."/>
            <person name="Reese J."/>
            <person name="Gyaneshwar P."/>
            <person name="Denny R."/>
            <person name="Mudge J."/>
            <person name="Bharti A.K."/>
            <person name="Farmer A.D."/>
            <person name="May G.D."/>
            <person name="Woodward J.E."/>
            <person name="Medigue C."/>
            <person name="Vallenet D."/>
            <person name="Lajus A."/>
            <person name="Rouy Z."/>
            <person name="Martinez-Vaz B."/>
            <person name="Tiffin P."/>
            <person name="Young N.D."/>
            <person name="Sadowsky M.J."/>
        </authorList>
    </citation>
    <scope>NUCLEOTIDE SEQUENCE [LARGE SCALE GENOMIC DNA]</scope>
    <source>
        <strain evidence="2 3">USDA205</strain>
    </source>
</reference>
<comment type="caution">
    <text evidence="2">The sequence shown here is derived from an EMBL/GenBank/DDBJ whole genome shotgun (WGS) entry which is preliminary data.</text>
</comment>
<accession>A0A844A7V3</accession>
<proteinExistence type="predicted"/>
<feature type="non-terminal residue" evidence="2">
    <location>
        <position position="1"/>
    </location>
</feature>
<dbReference type="EMBL" id="WISZ01000053">
    <property type="protein sequence ID" value="MQX07620.1"/>
    <property type="molecule type" value="Genomic_DNA"/>
</dbReference>
<dbReference type="AlphaFoldDB" id="A0A844A7V3"/>
<evidence type="ECO:0000313" key="2">
    <source>
        <dbReference type="EMBL" id="MQX07620.1"/>
    </source>
</evidence>
<dbReference type="RefSeq" id="WP_192936708.1">
    <property type="nucleotide sequence ID" value="NZ_WISZ01000053.1"/>
</dbReference>
<gene>
    <name evidence="2" type="ORF">GHK48_04660</name>
</gene>
<dbReference type="Pfam" id="PF01814">
    <property type="entry name" value="Hemerythrin"/>
    <property type="match status" value="1"/>
</dbReference>
<sequence>DALLRRRLLPHERQDDEELYPRLRSRAATPDALAGMSRAHMEIQRQVHSLTSLRKALGAHEPSPAQRYEIQRLLHGLEAITRLHFAQEQEIYRLLEDEQ</sequence>
<evidence type="ECO:0000313" key="3">
    <source>
        <dbReference type="Proteomes" id="UP000466694"/>
    </source>
</evidence>